<comment type="caution">
    <text evidence="1">The sequence shown here is derived from an EMBL/GenBank/DDBJ whole genome shotgun (WGS) entry which is preliminary data.</text>
</comment>
<sequence>MPCNADTIVKIKVVRETEKDDLLLVWAIGSYPVGDEDSEIELILFVPVNFEERDPDSQGFFKRTNTFLSK</sequence>
<reference evidence="1" key="1">
    <citation type="submission" date="2021-06" db="EMBL/GenBank/DDBJ databases">
        <authorList>
            <person name="Kallberg Y."/>
            <person name="Tangrot J."/>
            <person name="Rosling A."/>
        </authorList>
    </citation>
    <scope>NUCLEOTIDE SEQUENCE</scope>
    <source>
        <strain evidence="1">MA461A</strain>
    </source>
</reference>
<dbReference type="Proteomes" id="UP000789920">
    <property type="component" value="Unassembled WGS sequence"/>
</dbReference>
<proteinExistence type="predicted"/>
<feature type="non-terminal residue" evidence="1">
    <location>
        <position position="70"/>
    </location>
</feature>
<evidence type="ECO:0000313" key="2">
    <source>
        <dbReference type="Proteomes" id="UP000789920"/>
    </source>
</evidence>
<keyword evidence="2" id="KW-1185">Reference proteome</keyword>
<organism evidence="1 2">
    <name type="scientific">Racocetra persica</name>
    <dbReference type="NCBI Taxonomy" id="160502"/>
    <lineage>
        <taxon>Eukaryota</taxon>
        <taxon>Fungi</taxon>
        <taxon>Fungi incertae sedis</taxon>
        <taxon>Mucoromycota</taxon>
        <taxon>Glomeromycotina</taxon>
        <taxon>Glomeromycetes</taxon>
        <taxon>Diversisporales</taxon>
        <taxon>Gigasporaceae</taxon>
        <taxon>Racocetra</taxon>
    </lineage>
</organism>
<protein>
    <submittedName>
        <fullName evidence="1">7508_t:CDS:1</fullName>
    </submittedName>
</protein>
<name>A0ACA9PM11_9GLOM</name>
<evidence type="ECO:0000313" key="1">
    <source>
        <dbReference type="EMBL" id="CAG8715541.1"/>
    </source>
</evidence>
<gene>
    <name evidence="1" type="ORF">RPERSI_LOCUS10862</name>
</gene>
<dbReference type="EMBL" id="CAJVQC010021904">
    <property type="protein sequence ID" value="CAG8715541.1"/>
    <property type="molecule type" value="Genomic_DNA"/>
</dbReference>
<accession>A0ACA9PM11</accession>